<reference evidence="1 2" key="1">
    <citation type="submission" date="2019-04" db="EMBL/GenBank/DDBJ databases">
        <title>Complete genome sequence of Agrobacterium tumefaciens CFBP6624.</title>
        <authorList>
            <person name="Haryono M."/>
            <person name="Lin Y.-C."/>
            <person name="Lai E.-M."/>
            <person name="Kuo C.-H."/>
        </authorList>
    </citation>
    <scope>NUCLEOTIDE SEQUENCE [LARGE SCALE GENOMIC DNA]</scope>
    <source>
        <strain evidence="1 2">CFBP6624</strain>
    </source>
</reference>
<dbReference type="EMBL" id="CP039907">
    <property type="protein sequence ID" value="QCM00013.1"/>
    <property type="molecule type" value="Genomic_DNA"/>
</dbReference>
<dbReference type="AlphaFoldDB" id="A0AAE6BNA6"/>
<sequence length="67" mass="7514">MTMSRTWTIDEASADLPSLLEAARTSSQYIIVPDGKFEVLFRQTGRKSLDDILEKEGPLKSRDIDGL</sequence>
<proteinExistence type="predicted"/>
<accession>A0AAE6BNA6</accession>
<name>A0AAE6BNA6_AGRTU</name>
<evidence type="ECO:0000313" key="2">
    <source>
        <dbReference type="Proteomes" id="UP000298646"/>
    </source>
</evidence>
<dbReference type="RefSeq" id="WP_137084548.1">
    <property type="nucleotide sequence ID" value="NZ_CP039907.1"/>
</dbReference>
<protein>
    <submittedName>
        <fullName evidence="1">Uncharacterized protein</fullName>
    </submittedName>
</protein>
<organism evidence="1 2">
    <name type="scientific">Agrobacterium tumefaciens</name>
    <dbReference type="NCBI Taxonomy" id="358"/>
    <lineage>
        <taxon>Bacteria</taxon>
        <taxon>Pseudomonadati</taxon>
        <taxon>Pseudomonadota</taxon>
        <taxon>Alphaproteobacteria</taxon>
        <taxon>Hyphomicrobiales</taxon>
        <taxon>Rhizobiaceae</taxon>
        <taxon>Rhizobium/Agrobacterium group</taxon>
        <taxon>Agrobacterium</taxon>
        <taxon>Agrobacterium tumefaciens complex</taxon>
    </lineage>
</organism>
<dbReference type="Proteomes" id="UP000298646">
    <property type="component" value="Chromosome circular"/>
</dbReference>
<evidence type="ECO:0000313" key="1">
    <source>
        <dbReference type="EMBL" id="QCM00013.1"/>
    </source>
</evidence>
<gene>
    <name evidence="1" type="ORF">CFBP6624_07620</name>
</gene>